<accession>A0AA41WKF7</accession>
<dbReference type="RefSeq" id="WP_045204008.1">
    <property type="nucleotide sequence ID" value="NZ_CATYKT010000036.1"/>
</dbReference>
<reference evidence="2" key="1">
    <citation type="journal article" date="2023" name="Front. Microbiol.">
        <title>Ralstonia chuxiongensis sp. nov., Ralstonia mojiangensis sp. nov., and Ralstonia soli sp. nov., isolated from tobacco fields, are three novel species in the family Burkholderiaceae.</title>
        <authorList>
            <person name="Lu C.H."/>
            <person name="Zhang Y.Y."/>
            <person name="Jiang N."/>
            <person name="Chen W."/>
            <person name="Shao X."/>
            <person name="Zhao Z.M."/>
            <person name="Lu W.L."/>
            <person name="Hu X."/>
            <person name="Xi Y.X."/>
            <person name="Zou S.Y."/>
            <person name="Wei Q.J."/>
            <person name="Lin Z.L."/>
            <person name="Gong L."/>
            <person name="Gai X.T."/>
            <person name="Zhang L.Q."/>
            <person name="Li J.Y."/>
            <person name="Jin Y."/>
            <person name="Xia Z.Y."/>
        </authorList>
    </citation>
    <scope>NUCLEOTIDE SEQUENCE [LARGE SCALE GENOMIC DNA]</scope>
    <source>
        <strain evidence="2">21YRMH01-3</strain>
    </source>
</reference>
<comment type="caution">
    <text evidence="1">The sequence shown here is derived from an EMBL/GenBank/DDBJ whole genome shotgun (WGS) entry which is preliminary data.</text>
</comment>
<proteinExistence type="predicted"/>
<dbReference type="AlphaFoldDB" id="A0AA41WKF7"/>
<dbReference type="Proteomes" id="UP001162793">
    <property type="component" value="Unassembled WGS sequence"/>
</dbReference>
<keyword evidence="2" id="KW-1185">Reference proteome</keyword>
<evidence type="ECO:0000313" key="1">
    <source>
        <dbReference type="EMBL" id="MCP1170740.1"/>
    </source>
</evidence>
<evidence type="ECO:0008006" key="3">
    <source>
        <dbReference type="Google" id="ProtNLM"/>
    </source>
</evidence>
<evidence type="ECO:0000313" key="2">
    <source>
        <dbReference type="Proteomes" id="UP001162793"/>
    </source>
</evidence>
<protein>
    <recommendedName>
        <fullName evidence="3">Phage protein</fullName>
    </recommendedName>
</protein>
<dbReference type="EMBL" id="JAMYWC010000001">
    <property type="protein sequence ID" value="MCP1170740.1"/>
    <property type="molecule type" value="Genomic_DNA"/>
</dbReference>
<sequence>MSKPIRERFPALTLAELKTLAQEHRDNETVIRLLWEIRALHVVAYNAWRVEAEHYFVYPDNPQGAALYALRRALQEERWLSEMVDKLNGKGTYDQHW</sequence>
<name>A0AA41WKF7_9RALS</name>
<organism evidence="1 2">
    <name type="scientific">Ralstonia chuxiongensis</name>
    <dbReference type="NCBI Taxonomy" id="2957504"/>
    <lineage>
        <taxon>Bacteria</taxon>
        <taxon>Pseudomonadati</taxon>
        <taxon>Pseudomonadota</taxon>
        <taxon>Betaproteobacteria</taxon>
        <taxon>Burkholderiales</taxon>
        <taxon>Burkholderiaceae</taxon>
        <taxon>Ralstonia</taxon>
    </lineage>
</organism>
<gene>
    <name evidence="1" type="ORF">NKG59_00150</name>
</gene>